<dbReference type="InterPro" id="IPR036259">
    <property type="entry name" value="MFS_trans_sf"/>
</dbReference>
<dbReference type="Gene3D" id="1.20.1720.10">
    <property type="entry name" value="Multidrug resistance protein D"/>
    <property type="match status" value="1"/>
</dbReference>
<reference evidence="7 8" key="1">
    <citation type="submission" date="2021-02" db="EMBL/GenBank/DDBJ databases">
        <title>Complete Genome Sequence of Arcanobacterium phocisimile strain DSM 26142T from a harbour seal.</title>
        <authorList>
            <person name="Borowiak M."/>
            <person name="Alssahen M."/>
            <person name="Malorny B."/>
            <person name="Laemmler C."/>
            <person name="Siebert U."/>
            <person name="Ploetz M."/>
            <person name="Abdulmawjood A."/>
        </authorList>
    </citation>
    <scope>NUCLEOTIDE SEQUENCE [LARGE SCALE GENOMIC DNA]</scope>
    <source>
        <strain evidence="7 8">DSM 26142</strain>
    </source>
</reference>
<evidence type="ECO:0000256" key="4">
    <source>
        <dbReference type="ARBA" id="ARBA00023136"/>
    </source>
</evidence>
<dbReference type="Gene3D" id="1.20.1250.20">
    <property type="entry name" value="MFS general substrate transporter like domains"/>
    <property type="match status" value="1"/>
</dbReference>
<keyword evidence="3 5" id="KW-1133">Transmembrane helix</keyword>
<keyword evidence="2 5" id="KW-0812">Transmembrane</keyword>
<dbReference type="PROSITE" id="PS50850">
    <property type="entry name" value="MFS"/>
    <property type="match status" value="1"/>
</dbReference>
<dbReference type="InterPro" id="IPR011701">
    <property type="entry name" value="MFS"/>
</dbReference>
<dbReference type="InterPro" id="IPR020846">
    <property type="entry name" value="MFS_dom"/>
</dbReference>
<feature type="domain" description="Major facilitator superfamily (MFS) profile" evidence="6">
    <location>
        <begin position="20"/>
        <end position="481"/>
    </location>
</feature>
<dbReference type="PANTHER" id="PTHR42718">
    <property type="entry name" value="MAJOR FACILITATOR SUPERFAMILY MULTIDRUG TRANSPORTER MFSC"/>
    <property type="match status" value="1"/>
</dbReference>
<comment type="subcellular location">
    <subcellularLocation>
        <location evidence="1">Cell membrane</location>
        <topology evidence="1">Multi-pass membrane protein</topology>
    </subcellularLocation>
</comment>
<evidence type="ECO:0000256" key="3">
    <source>
        <dbReference type="ARBA" id="ARBA00022989"/>
    </source>
</evidence>
<evidence type="ECO:0000313" key="8">
    <source>
        <dbReference type="Proteomes" id="UP000602653"/>
    </source>
</evidence>
<dbReference type="Pfam" id="PF07690">
    <property type="entry name" value="MFS_1"/>
    <property type="match status" value="1"/>
</dbReference>
<dbReference type="RefSeq" id="WP_204425256.1">
    <property type="nucleotide sequence ID" value="NZ_CP070228.1"/>
</dbReference>
<feature type="transmembrane region" description="Helical" evidence="5">
    <location>
        <begin position="145"/>
        <end position="170"/>
    </location>
</feature>
<feature type="transmembrane region" description="Helical" evidence="5">
    <location>
        <begin position="230"/>
        <end position="247"/>
    </location>
</feature>
<feature type="transmembrane region" description="Helical" evidence="5">
    <location>
        <begin position="112"/>
        <end position="133"/>
    </location>
</feature>
<evidence type="ECO:0000313" key="7">
    <source>
        <dbReference type="EMBL" id="QRV02702.1"/>
    </source>
</evidence>
<feature type="transmembrane region" description="Helical" evidence="5">
    <location>
        <begin position="86"/>
        <end position="106"/>
    </location>
</feature>
<feature type="transmembrane region" description="Helical" evidence="5">
    <location>
        <begin position="176"/>
        <end position="198"/>
    </location>
</feature>
<feature type="transmembrane region" description="Helical" evidence="5">
    <location>
        <begin position="291"/>
        <end position="319"/>
    </location>
</feature>
<feature type="transmembrane region" description="Helical" evidence="5">
    <location>
        <begin position="253"/>
        <end position="271"/>
    </location>
</feature>
<sequence>MTAHEFTVPGSSRVYDRRQLLVVLLIPLMMALVQVSSVNNALPALTEALGSSPSEVQWVLSGYTLAIGVVLVPAGRLGDIFGRSSLFMIGLTIFTLASLAAGLAPTTLVLNILRVFQGIGAGVLSPQTTGLIVQYFEGKARTRAFALFGLAVAISVAIGPILSGLLIGWFGNDLGWRGGFAVNLPLGALGLILGARWLPFGKERRALGLDHATTGQPVVVRREKIDLDPVGSLLLVLTVLFIMLPFMSRTSPWVWGLLPLGILGGTVWVVWEKRYKARGRFPMMDLDLLKLPTYGLGTLTGSLFFMAGPAIMAIVAIYLQNGVGVSALSVGLLTLPNAISSGFGAMWSGRHSYVHGAAIQVLSTILIVVSSAALAFAVWEIENGASYWWAAIPLVLQGFAFGAFGAANQTLTMMDVPRTHGGIAGGFLQTGQRMATAISIAIVTGVFFAGQSLGSSGSNWLAGMLLALGVVVFLAALTTTSALVMWRIERKRA</sequence>
<feature type="transmembrane region" description="Helical" evidence="5">
    <location>
        <begin position="387"/>
        <end position="407"/>
    </location>
</feature>
<feature type="transmembrane region" description="Helical" evidence="5">
    <location>
        <begin position="359"/>
        <end position="381"/>
    </location>
</feature>
<feature type="transmembrane region" description="Helical" evidence="5">
    <location>
        <begin position="434"/>
        <end position="454"/>
    </location>
</feature>
<evidence type="ECO:0000259" key="6">
    <source>
        <dbReference type="PROSITE" id="PS50850"/>
    </source>
</evidence>
<dbReference type="EMBL" id="CP070228">
    <property type="protein sequence ID" value="QRV02702.1"/>
    <property type="molecule type" value="Genomic_DNA"/>
</dbReference>
<keyword evidence="8" id="KW-1185">Reference proteome</keyword>
<feature type="transmembrane region" description="Helical" evidence="5">
    <location>
        <begin position="20"/>
        <end position="36"/>
    </location>
</feature>
<evidence type="ECO:0000256" key="1">
    <source>
        <dbReference type="ARBA" id="ARBA00004651"/>
    </source>
</evidence>
<gene>
    <name evidence="7" type="ORF">JTE88_02900</name>
</gene>
<proteinExistence type="predicted"/>
<evidence type="ECO:0000256" key="5">
    <source>
        <dbReference type="SAM" id="Phobius"/>
    </source>
</evidence>
<dbReference type="CDD" id="cd17321">
    <property type="entry name" value="MFS_MMR_MDR_like"/>
    <property type="match status" value="1"/>
</dbReference>
<feature type="transmembrane region" description="Helical" evidence="5">
    <location>
        <begin position="460"/>
        <end position="486"/>
    </location>
</feature>
<protein>
    <submittedName>
        <fullName evidence="7">MFS transporter</fullName>
    </submittedName>
</protein>
<name>A0ABX7IIB9_9ACTO</name>
<feature type="transmembrane region" description="Helical" evidence="5">
    <location>
        <begin position="56"/>
        <end position="74"/>
    </location>
</feature>
<keyword evidence="4 5" id="KW-0472">Membrane</keyword>
<organism evidence="7 8">
    <name type="scientific">Arcanobacterium phocisimile</name>
    <dbReference type="NCBI Taxonomy" id="1302235"/>
    <lineage>
        <taxon>Bacteria</taxon>
        <taxon>Bacillati</taxon>
        <taxon>Actinomycetota</taxon>
        <taxon>Actinomycetes</taxon>
        <taxon>Actinomycetales</taxon>
        <taxon>Actinomycetaceae</taxon>
        <taxon>Arcanobacterium</taxon>
    </lineage>
</organism>
<dbReference type="SUPFAM" id="SSF103473">
    <property type="entry name" value="MFS general substrate transporter"/>
    <property type="match status" value="1"/>
</dbReference>
<dbReference type="Proteomes" id="UP000602653">
    <property type="component" value="Chromosome"/>
</dbReference>
<accession>A0ABX7IIB9</accession>
<evidence type="ECO:0000256" key="2">
    <source>
        <dbReference type="ARBA" id="ARBA00022692"/>
    </source>
</evidence>
<feature type="transmembrane region" description="Helical" evidence="5">
    <location>
        <begin position="325"/>
        <end position="347"/>
    </location>
</feature>
<dbReference type="PANTHER" id="PTHR42718:SF39">
    <property type="entry name" value="ACTINORHODIN TRANSPORTER-RELATED"/>
    <property type="match status" value="1"/>
</dbReference>